<proteinExistence type="predicted"/>
<evidence type="ECO:0000313" key="1">
    <source>
        <dbReference type="EMBL" id="MPM80299.1"/>
    </source>
</evidence>
<comment type="caution">
    <text evidence="1">The sequence shown here is derived from an EMBL/GenBank/DDBJ whole genome shotgun (WGS) entry which is preliminary data.</text>
</comment>
<gene>
    <name evidence="1" type="ORF">SDC9_127346</name>
</gene>
<name>A0A645CTS4_9ZZZZ</name>
<reference evidence="1" key="1">
    <citation type="submission" date="2019-08" db="EMBL/GenBank/DDBJ databases">
        <authorList>
            <person name="Kucharzyk K."/>
            <person name="Murdoch R.W."/>
            <person name="Higgins S."/>
            <person name="Loffler F."/>
        </authorList>
    </citation>
    <scope>NUCLEOTIDE SEQUENCE</scope>
</reference>
<accession>A0A645CTS4</accession>
<dbReference type="EMBL" id="VSSQ01029957">
    <property type="protein sequence ID" value="MPM80299.1"/>
    <property type="molecule type" value="Genomic_DNA"/>
</dbReference>
<dbReference type="AlphaFoldDB" id="A0A645CTS4"/>
<organism evidence="1">
    <name type="scientific">bioreactor metagenome</name>
    <dbReference type="NCBI Taxonomy" id="1076179"/>
    <lineage>
        <taxon>unclassified sequences</taxon>
        <taxon>metagenomes</taxon>
        <taxon>ecological metagenomes</taxon>
    </lineage>
</organism>
<sequence length="77" mass="8302">MTVRAGPLFRLNLTGGNISSMMNVAGVKSTTYTPFHGFTTADVGCKRGNNIINPVNKMFALLSGECVCMFGQIMRVI</sequence>
<protein>
    <submittedName>
        <fullName evidence="1">Uncharacterized protein</fullName>
    </submittedName>
</protein>